<dbReference type="InterPro" id="IPR012340">
    <property type="entry name" value="NA-bd_OB-fold"/>
</dbReference>
<dbReference type="GO" id="GO:0022627">
    <property type="term" value="C:cytosolic small ribosomal subunit"/>
    <property type="evidence" value="ECO:0007669"/>
    <property type="project" value="UniProtKB-UniRule"/>
</dbReference>
<comment type="function">
    <text evidence="6">One of the primary rRNA binding proteins, it binds specifically to the 5'-end of 16S ribosomal RNA.</text>
</comment>
<dbReference type="PRINTS" id="PR00973">
    <property type="entry name" value="RIBOSOMALS17"/>
</dbReference>
<gene>
    <name evidence="6" type="primary">rpsQ</name>
    <name evidence="8" type="ORF">Theth_0735</name>
</gene>
<dbReference type="SUPFAM" id="SSF50249">
    <property type="entry name" value="Nucleic acid-binding proteins"/>
    <property type="match status" value="1"/>
</dbReference>
<dbReference type="Gene3D" id="2.40.50.140">
    <property type="entry name" value="Nucleic acid-binding proteins"/>
    <property type="match status" value="1"/>
</dbReference>
<dbReference type="GO" id="GO:0006412">
    <property type="term" value="P:translation"/>
    <property type="evidence" value="ECO:0007669"/>
    <property type="project" value="UniProtKB-UniRule"/>
</dbReference>
<comment type="similarity">
    <text evidence="1 6 7">Belongs to the universal ribosomal protein uS17 family.</text>
</comment>
<dbReference type="PROSITE" id="PS00056">
    <property type="entry name" value="RIBOSOMAL_S17"/>
    <property type="match status" value="1"/>
</dbReference>
<proteinExistence type="inferred from homology"/>
<dbReference type="Proteomes" id="UP000006804">
    <property type="component" value="Chromosome"/>
</dbReference>
<dbReference type="HOGENOM" id="CLU_073626_1_2_0"/>
<dbReference type="GO" id="GO:0003735">
    <property type="term" value="F:structural constituent of ribosome"/>
    <property type="evidence" value="ECO:0007669"/>
    <property type="project" value="UniProtKB-UniRule"/>
</dbReference>
<evidence type="ECO:0000256" key="1">
    <source>
        <dbReference type="ARBA" id="ARBA00010254"/>
    </source>
</evidence>
<protein>
    <recommendedName>
        <fullName evidence="6">Small ribosomal subunit protein uS17</fullName>
    </recommendedName>
</protein>
<evidence type="ECO:0000313" key="9">
    <source>
        <dbReference type="Proteomes" id="UP000006804"/>
    </source>
</evidence>
<dbReference type="InterPro" id="IPR019984">
    <property type="entry name" value="Ribosomal_uS17_bact/chlr"/>
</dbReference>
<dbReference type="PATRIC" id="fig|688269.3.peg.759"/>
<evidence type="ECO:0000256" key="4">
    <source>
        <dbReference type="ARBA" id="ARBA00022980"/>
    </source>
</evidence>
<dbReference type="HAMAP" id="MF_01345_B">
    <property type="entry name" value="Ribosomal_uS17_B"/>
    <property type="match status" value="1"/>
</dbReference>
<dbReference type="eggNOG" id="COG0186">
    <property type="taxonomic scope" value="Bacteria"/>
</dbReference>
<keyword evidence="4 6" id="KW-0689">Ribosomal protein</keyword>
<dbReference type="PANTHER" id="PTHR10744">
    <property type="entry name" value="40S RIBOSOMAL PROTEIN S11 FAMILY MEMBER"/>
    <property type="match status" value="1"/>
</dbReference>
<dbReference type="GO" id="GO:0019843">
    <property type="term" value="F:rRNA binding"/>
    <property type="evidence" value="ECO:0007669"/>
    <property type="project" value="UniProtKB-UniRule"/>
</dbReference>
<dbReference type="AlphaFoldDB" id="F7YY10"/>
<evidence type="ECO:0000256" key="6">
    <source>
        <dbReference type="HAMAP-Rule" id="MF_01345"/>
    </source>
</evidence>
<dbReference type="InterPro" id="IPR000266">
    <property type="entry name" value="Ribosomal_uS17"/>
</dbReference>
<keyword evidence="5 6" id="KW-0687">Ribonucleoprotein</keyword>
<dbReference type="CDD" id="cd00364">
    <property type="entry name" value="Ribosomal_uS17"/>
    <property type="match status" value="1"/>
</dbReference>
<dbReference type="EMBL" id="CP002351">
    <property type="protein sequence ID" value="AEH50820.1"/>
    <property type="molecule type" value="Genomic_DNA"/>
</dbReference>
<dbReference type="Pfam" id="PF00366">
    <property type="entry name" value="Ribosomal_S17"/>
    <property type="match status" value="1"/>
</dbReference>
<sequence>MPRKRLIGVVVSDKMDKTIVVKVTRKFQHPLYKKTIERSKKYHAHDEFNQCKVGDIVEIEECRPLSKTKRWRLVRILGHEEKIASQVPEEGEEV</sequence>
<accession>F7YY10</accession>
<organism evidence="8 9">
    <name type="scientific">Pseudothermotoga thermarum DSM 5069</name>
    <dbReference type="NCBI Taxonomy" id="688269"/>
    <lineage>
        <taxon>Bacteria</taxon>
        <taxon>Thermotogati</taxon>
        <taxon>Thermotogota</taxon>
        <taxon>Thermotogae</taxon>
        <taxon>Thermotogales</taxon>
        <taxon>Thermotogaceae</taxon>
        <taxon>Pseudothermotoga</taxon>
    </lineage>
</organism>
<name>F7YY10_9THEM</name>
<reference evidence="8 9" key="1">
    <citation type="submission" date="2010-11" db="EMBL/GenBank/DDBJ databases">
        <title>The complete genome of Thermotoga thermarum DSM 5069.</title>
        <authorList>
            <consortium name="US DOE Joint Genome Institute (JGI-PGF)"/>
            <person name="Lucas S."/>
            <person name="Copeland A."/>
            <person name="Lapidus A."/>
            <person name="Bruce D."/>
            <person name="Goodwin L."/>
            <person name="Pitluck S."/>
            <person name="Kyrpides N."/>
            <person name="Mavromatis K."/>
            <person name="Ivanova N."/>
            <person name="Zeytun A."/>
            <person name="Brettin T."/>
            <person name="Detter J.C."/>
            <person name="Tapia R."/>
            <person name="Han C."/>
            <person name="Land M."/>
            <person name="Hauser L."/>
            <person name="Markowitz V."/>
            <person name="Cheng J.-F."/>
            <person name="Hugenholtz P."/>
            <person name="Woyke T."/>
            <person name="Wu D."/>
            <person name="Spring S."/>
            <person name="Schroeder M."/>
            <person name="Brambilla E."/>
            <person name="Klenk H.-P."/>
            <person name="Eisen J.A."/>
        </authorList>
    </citation>
    <scope>NUCLEOTIDE SEQUENCE [LARGE SCALE GENOMIC DNA]</scope>
    <source>
        <strain evidence="8 9">DSM 5069</strain>
    </source>
</reference>
<evidence type="ECO:0000313" key="8">
    <source>
        <dbReference type="EMBL" id="AEH50820.1"/>
    </source>
</evidence>
<keyword evidence="9" id="KW-1185">Reference proteome</keyword>
<evidence type="ECO:0000256" key="3">
    <source>
        <dbReference type="ARBA" id="ARBA00022884"/>
    </source>
</evidence>
<dbReference type="NCBIfam" id="TIGR03635">
    <property type="entry name" value="uS17_bact"/>
    <property type="match status" value="1"/>
</dbReference>
<dbReference type="KEGG" id="tta:Theth_0735"/>
<dbReference type="STRING" id="688269.Theth_0735"/>
<dbReference type="NCBIfam" id="NF004123">
    <property type="entry name" value="PRK05610.1"/>
    <property type="match status" value="1"/>
</dbReference>
<keyword evidence="2 6" id="KW-0699">rRNA-binding</keyword>
<dbReference type="PANTHER" id="PTHR10744:SF1">
    <property type="entry name" value="SMALL RIBOSOMAL SUBUNIT PROTEIN US17M"/>
    <property type="match status" value="1"/>
</dbReference>
<evidence type="ECO:0000256" key="5">
    <source>
        <dbReference type="ARBA" id="ARBA00023274"/>
    </source>
</evidence>
<evidence type="ECO:0000256" key="7">
    <source>
        <dbReference type="RuleBase" id="RU003872"/>
    </source>
</evidence>
<dbReference type="RefSeq" id="WP_013932042.1">
    <property type="nucleotide sequence ID" value="NC_015707.1"/>
</dbReference>
<keyword evidence="3 6" id="KW-0694">RNA-binding</keyword>
<dbReference type="InterPro" id="IPR019979">
    <property type="entry name" value="Ribosomal_uS17_CS"/>
</dbReference>
<evidence type="ECO:0000256" key="2">
    <source>
        <dbReference type="ARBA" id="ARBA00022730"/>
    </source>
</evidence>
<comment type="subunit">
    <text evidence="6">Part of the 30S ribosomal subunit.</text>
</comment>
<dbReference type="FunFam" id="2.40.50.140:FF:000204">
    <property type="entry name" value="30S ribosomal protein S17"/>
    <property type="match status" value="1"/>
</dbReference>
<dbReference type="OrthoDB" id="9811714at2"/>